<organism evidence="5 6">
    <name type="scientific">Penicillium digitatum (strain PHI26 / CECT 20796)</name>
    <name type="common">Green mold</name>
    <dbReference type="NCBI Taxonomy" id="1170229"/>
    <lineage>
        <taxon>Eukaryota</taxon>
        <taxon>Fungi</taxon>
        <taxon>Dikarya</taxon>
        <taxon>Ascomycota</taxon>
        <taxon>Pezizomycotina</taxon>
        <taxon>Eurotiomycetes</taxon>
        <taxon>Eurotiomycetidae</taxon>
        <taxon>Eurotiales</taxon>
        <taxon>Aspergillaceae</taxon>
        <taxon>Penicillium</taxon>
    </lineage>
</organism>
<dbReference type="AlphaFoldDB" id="K9G5R5"/>
<reference evidence="6" key="1">
    <citation type="journal article" date="2012" name="BMC Genomics">
        <title>Genome sequence of the necrotrophic fungus Penicillium digitatum, the main postharvest pathogen of citrus.</title>
        <authorList>
            <person name="Marcet-Houben M."/>
            <person name="Ballester A.-R."/>
            <person name="de la Fuente B."/>
            <person name="Harries E."/>
            <person name="Marcos J.F."/>
            <person name="Gonzalez-Candelas L."/>
            <person name="Gabaldon T."/>
        </authorList>
    </citation>
    <scope>NUCLEOTIDE SEQUENCE [LARGE SCALE GENOMIC DNA]</scope>
    <source>
        <strain evidence="6">PHI26 / CECT 20796</strain>
    </source>
</reference>
<keyword evidence="2" id="KW-1133">Transmembrane helix</keyword>
<evidence type="ECO:0000256" key="1">
    <source>
        <dbReference type="SAM" id="MobiDB-lite"/>
    </source>
</evidence>
<gene>
    <name evidence="5" type="ORF">PDIG_21010</name>
</gene>
<keyword evidence="6" id="KW-1185">Reference proteome</keyword>
<dbReference type="OrthoDB" id="2520703at2759"/>
<evidence type="ECO:0000259" key="3">
    <source>
        <dbReference type="Pfam" id="PF12697"/>
    </source>
</evidence>
<name>K9G5R5_PEND2</name>
<comment type="caution">
    <text evidence="5">The sequence shown here is derived from an EMBL/GenBank/DDBJ whole genome shotgun (WGS) entry which is preliminary data.</text>
</comment>
<dbReference type="InParanoid" id="K9G5R5"/>
<dbReference type="Pfam" id="PF24969">
    <property type="entry name" value="LRR_15"/>
    <property type="match status" value="1"/>
</dbReference>
<dbReference type="SUPFAM" id="SSF53474">
    <property type="entry name" value="alpha/beta-Hydrolases"/>
    <property type="match status" value="1"/>
</dbReference>
<dbReference type="eggNOG" id="KOG1552">
    <property type="taxonomic scope" value="Eukaryota"/>
</dbReference>
<protein>
    <submittedName>
        <fullName evidence="5">Monoacylglycerol lipase ABHD12</fullName>
    </submittedName>
</protein>
<feature type="transmembrane region" description="Helical" evidence="2">
    <location>
        <begin position="631"/>
        <end position="654"/>
    </location>
</feature>
<dbReference type="GO" id="GO:0072330">
    <property type="term" value="P:monocarboxylic acid biosynthetic process"/>
    <property type="evidence" value="ECO:0007669"/>
    <property type="project" value="UniProtKB-ARBA"/>
</dbReference>
<feature type="region of interest" description="Disordered" evidence="1">
    <location>
        <begin position="395"/>
        <end position="427"/>
    </location>
</feature>
<dbReference type="Pfam" id="PF12697">
    <property type="entry name" value="Abhydrolase_6"/>
    <property type="match status" value="1"/>
</dbReference>
<dbReference type="GO" id="GO:0017000">
    <property type="term" value="P:antibiotic biosynthetic process"/>
    <property type="evidence" value="ECO:0007669"/>
    <property type="project" value="UniProtKB-ARBA"/>
</dbReference>
<evidence type="ECO:0000313" key="5">
    <source>
        <dbReference type="EMBL" id="EKV16272.1"/>
    </source>
</evidence>
<feature type="compositionally biased region" description="Basic and acidic residues" evidence="1">
    <location>
        <begin position="395"/>
        <end position="407"/>
    </location>
</feature>
<keyword evidence="2" id="KW-0472">Membrane</keyword>
<accession>K9G5R5</accession>
<evidence type="ECO:0000256" key="2">
    <source>
        <dbReference type="SAM" id="Phobius"/>
    </source>
</evidence>
<evidence type="ECO:0000313" key="6">
    <source>
        <dbReference type="Proteomes" id="UP000009882"/>
    </source>
</evidence>
<dbReference type="HOGENOM" id="CLU_280348_0_0_1"/>
<dbReference type="EMBL" id="AKCT01000101">
    <property type="protein sequence ID" value="EKV16272.1"/>
    <property type="molecule type" value="Genomic_DNA"/>
</dbReference>
<dbReference type="InterPro" id="IPR029058">
    <property type="entry name" value="AB_hydrolase_fold"/>
</dbReference>
<evidence type="ECO:0000259" key="4">
    <source>
        <dbReference type="Pfam" id="PF24969"/>
    </source>
</evidence>
<dbReference type="InterPro" id="IPR056867">
    <property type="entry name" value="LRR_15"/>
</dbReference>
<dbReference type="STRING" id="1170229.K9G5R5"/>
<dbReference type="Proteomes" id="UP000009882">
    <property type="component" value="Unassembled WGS sequence"/>
</dbReference>
<dbReference type="PANTHER" id="PTHR12277:SF81">
    <property type="entry name" value="PROTEIN ABHD13"/>
    <property type="match status" value="1"/>
</dbReference>
<feature type="domain" description="Leucine-rich repeat" evidence="4">
    <location>
        <begin position="866"/>
        <end position="1054"/>
    </location>
</feature>
<feature type="compositionally biased region" description="Polar residues" evidence="1">
    <location>
        <begin position="448"/>
        <end position="467"/>
    </location>
</feature>
<proteinExistence type="predicted"/>
<sequence length="1121" mass="125291">MPLINEPVGFVSDIKSRLAFQLLREDPDARLILHMHGAGGTVASGYRVPNYRALSAGNPEKIHILTFDYRGFGKSTGTPSETGLITDALAVVDWAMNVARIPPSRILIFGQSMGTAVSITMSKHLAVQTPPIVFAGTVLVAPFVDVATLVSTYRVAGTVPILSPVARFPLLFNYLQRFIRDKWLSKDSIAQYVQANELTGEKYRITIIHAEDDYDIPWHHSQHVFWHAVNASMPAGISYDDLEQKKLDSKVDMGASGSMMELKTDNARAPPYIQHAPRFVLLFILVLPIEGPERKASISIISVLNAFIMAMQYLSQIKNLRRSSQVTSAPKPILTAEDEAYLREVTAQPELVPIKTKEKEQDPNESPAGAYLQPAISEQAENIPLPISPGEELAKELREKGRQERKSSQLILTRSEAPKSEVSKLPSKKKRWSALFWKKNTEKDNDTPDANKSQTETAKSPTTSETTKNGKDVYKDKDAEDMTDILERLNLAADNNRVFSISEETQELLRKFKLILKDLINGVPTAYRDLEMLLTNGNRQLQETYTKLPGPMQKLIEKLPERWTETLAPEMLAVAADRASKSGVNVENVGKAAAAAEKIGVNIPNLKELVSKPAALVGMLRSIMTFLRARFPAVMGMNVLWSLAMFILLFVLWYCHKRGREVRLENERLVTEEEITRLNQDTSEGLIRPTETLTTTALPGATSDEIRKGVRKVEEARVAPFEPAVPTEVGSESQKKETLCLIAEGLDHQRDRYPLVLSCRRLYTVLLPTLYSRVILGDVSKHTIGQFSGFFNAIARRPQLASAVRALRLENWDTEDSTEDIDCEFEYDGELIDGLVAEHVEGMFAKVAKENITAFTRLTEAFAERFDTENSIHASCMEPFFKFPAMRRIGGSYILDSNREEGNPRIAPFSGVTDIDLDMTNTECGFGVWIESCKALKTFRLNVGGEMISDGPDLVSAPLRESISLHKSSLEAFWLCGESYQPPEDDDGWMGSFADFDMMKYLHISISMLAKLNDDLEPTQEIASLLPPSLETLYLCHCHNELLEWAVDQIERLLDSNCLPRLTSLGLEDYGPPEVHQSSLKIMHKLKELNKRCADAGVFFATSIGSHRMVPSHFVSLWPCS</sequence>
<dbReference type="Gene3D" id="3.40.50.1820">
    <property type="entry name" value="alpha/beta hydrolase"/>
    <property type="match status" value="1"/>
</dbReference>
<keyword evidence="2" id="KW-0812">Transmembrane</keyword>
<dbReference type="PANTHER" id="PTHR12277">
    <property type="entry name" value="ALPHA/BETA HYDROLASE DOMAIN-CONTAINING PROTEIN"/>
    <property type="match status" value="1"/>
</dbReference>
<feature type="region of interest" description="Disordered" evidence="1">
    <location>
        <begin position="439"/>
        <end position="475"/>
    </location>
</feature>
<dbReference type="InterPro" id="IPR000073">
    <property type="entry name" value="AB_hydrolase_1"/>
</dbReference>
<feature type="domain" description="AB hydrolase-1" evidence="3">
    <location>
        <begin position="32"/>
        <end position="190"/>
    </location>
</feature>